<organism evidence="2 3">
    <name type="scientific">Collinsella aerofaciens</name>
    <dbReference type="NCBI Taxonomy" id="74426"/>
    <lineage>
        <taxon>Bacteria</taxon>
        <taxon>Bacillati</taxon>
        <taxon>Actinomycetota</taxon>
        <taxon>Coriobacteriia</taxon>
        <taxon>Coriobacteriales</taxon>
        <taxon>Coriobacteriaceae</taxon>
        <taxon>Collinsella</taxon>
    </lineage>
</organism>
<accession>A0A174MB68</accession>
<feature type="region of interest" description="Disordered" evidence="1">
    <location>
        <begin position="1"/>
        <end position="51"/>
    </location>
</feature>
<feature type="compositionally biased region" description="Polar residues" evidence="1">
    <location>
        <begin position="1"/>
        <end position="12"/>
    </location>
</feature>
<evidence type="ECO:0000256" key="1">
    <source>
        <dbReference type="SAM" id="MobiDB-lite"/>
    </source>
</evidence>
<reference evidence="2 3" key="1">
    <citation type="submission" date="2015-09" db="EMBL/GenBank/DDBJ databases">
        <authorList>
            <consortium name="Pathogen Informatics"/>
        </authorList>
    </citation>
    <scope>NUCLEOTIDE SEQUENCE [LARGE SCALE GENOMIC DNA]</scope>
    <source>
        <strain evidence="2 3">2789STDY5834902</strain>
    </source>
</reference>
<protein>
    <submittedName>
        <fullName evidence="2">Uncharacterized protein</fullName>
    </submittedName>
</protein>
<gene>
    <name evidence="2" type="ORF">ERS852514_01702</name>
</gene>
<sequence length="69" mass="7635">MHTSNDAAQQPSLKHADLFSFPPTQRNGLLDSPTTKAKRSTDQSHNLRASFDKLQASLDKAFPEQARAI</sequence>
<evidence type="ECO:0000313" key="3">
    <source>
        <dbReference type="Proteomes" id="UP000095454"/>
    </source>
</evidence>
<dbReference type="AlphaFoldDB" id="A0A174MB68"/>
<proteinExistence type="predicted"/>
<feature type="compositionally biased region" description="Polar residues" evidence="1">
    <location>
        <begin position="22"/>
        <end position="35"/>
    </location>
</feature>
<dbReference type="Proteomes" id="UP000095454">
    <property type="component" value="Unassembled WGS sequence"/>
</dbReference>
<dbReference type="EMBL" id="CZAQ01000037">
    <property type="protein sequence ID" value="CUP32107.1"/>
    <property type="molecule type" value="Genomic_DNA"/>
</dbReference>
<evidence type="ECO:0000313" key="2">
    <source>
        <dbReference type="EMBL" id="CUP32107.1"/>
    </source>
</evidence>
<name>A0A174MB68_9ACTN</name>